<reference evidence="1 2" key="1">
    <citation type="journal article" date="2019" name="Commun. Biol.">
        <title>The bagworm genome reveals a unique fibroin gene that provides high tensile strength.</title>
        <authorList>
            <person name="Kono N."/>
            <person name="Nakamura H."/>
            <person name="Ohtoshi R."/>
            <person name="Tomita M."/>
            <person name="Numata K."/>
            <person name="Arakawa K."/>
        </authorList>
    </citation>
    <scope>NUCLEOTIDE SEQUENCE [LARGE SCALE GENOMIC DNA]</scope>
</reference>
<sequence length="51" mass="5794">MPVDGDVKNIKREPDNLYKMPSKMLKRKYEESVAMKAANAASAKRIKTPDK</sequence>
<proteinExistence type="predicted"/>
<evidence type="ECO:0000313" key="1">
    <source>
        <dbReference type="EMBL" id="GBP03636.1"/>
    </source>
</evidence>
<dbReference type="Proteomes" id="UP000299102">
    <property type="component" value="Unassembled WGS sequence"/>
</dbReference>
<comment type="caution">
    <text evidence="1">The sequence shown here is derived from an EMBL/GenBank/DDBJ whole genome shotgun (WGS) entry which is preliminary data.</text>
</comment>
<dbReference type="OrthoDB" id="2250022at2759"/>
<keyword evidence="2" id="KW-1185">Reference proteome</keyword>
<dbReference type="AlphaFoldDB" id="A0A4C1SNZ7"/>
<accession>A0A4C1SNZ7</accession>
<protein>
    <submittedName>
        <fullName evidence="1">Uncharacterized protein</fullName>
    </submittedName>
</protein>
<evidence type="ECO:0000313" key="2">
    <source>
        <dbReference type="Proteomes" id="UP000299102"/>
    </source>
</evidence>
<gene>
    <name evidence="1" type="ORF">EVAR_101673_1</name>
</gene>
<name>A0A4C1SNZ7_EUMVA</name>
<feature type="non-terminal residue" evidence="1">
    <location>
        <position position="51"/>
    </location>
</feature>
<organism evidence="1 2">
    <name type="scientific">Eumeta variegata</name>
    <name type="common">Bagworm moth</name>
    <name type="synonym">Eumeta japonica</name>
    <dbReference type="NCBI Taxonomy" id="151549"/>
    <lineage>
        <taxon>Eukaryota</taxon>
        <taxon>Metazoa</taxon>
        <taxon>Ecdysozoa</taxon>
        <taxon>Arthropoda</taxon>
        <taxon>Hexapoda</taxon>
        <taxon>Insecta</taxon>
        <taxon>Pterygota</taxon>
        <taxon>Neoptera</taxon>
        <taxon>Endopterygota</taxon>
        <taxon>Lepidoptera</taxon>
        <taxon>Glossata</taxon>
        <taxon>Ditrysia</taxon>
        <taxon>Tineoidea</taxon>
        <taxon>Psychidae</taxon>
        <taxon>Oiketicinae</taxon>
        <taxon>Eumeta</taxon>
    </lineage>
</organism>
<dbReference type="EMBL" id="BGZK01010686">
    <property type="protein sequence ID" value="GBP03636.1"/>
    <property type="molecule type" value="Genomic_DNA"/>
</dbReference>